<dbReference type="EMBL" id="KE346360">
    <property type="protein sequence ID" value="KJE88390.1"/>
    <property type="molecule type" value="Genomic_DNA"/>
</dbReference>
<evidence type="ECO:0000313" key="2">
    <source>
        <dbReference type="EMBL" id="KJE88390.1"/>
    </source>
</evidence>
<evidence type="ECO:0000313" key="3">
    <source>
        <dbReference type="Proteomes" id="UP000008743"/>
    </source>
</evidence>
<protein>
    <submittedName>
        <fullName evidence="2">Uncharacterized protein</fullName>
    </submittedName>
</protein>
<accession>A0A0D2WG91</accession>
<evidence type="ECO:0000256" key="1">
    <source>
        <dbReference type="SAM" id="MobiDB-lite"/>
    </source>
</evidence>
<dbReference type="Proteomes" id="UP000008743">
    <property type="component" value="Unassembled WGS sequence"/>
</dbReference>
<organism evidence="2 3">
    <name type="scientific">Capsaspora owczarzaki (strain ATCC 30864)</name>
    <dbReference type="NCBI Taxonomy" id="595528"/>
    <lineage>
        <taxon>Eukaryota</taxon>
        <taxon>Filasterea</taxon>
        <taxon>Capsaspora</taxon>
    </lineage>
</organism>
<proteinExistence type="predicted"/>
<feature type="compositionally biased region" description="Polar residues" evidence="1">
    <location>
        <begin position="1"/>
        <end position="10"/>
    </location>
</feature>
<name>A0A0D2WG91_CAPO3</name>
<feature type="compositionally biased region" description="Basic and acidic residues" evidence="1">
    <location>
        <begin position="12"/>
        <end position="32"/>
    </location>
</feature>
<keyword evidence="3" id="KW-1185">Reference proteome</keyword>
<sequence>MSQQKENATTEARPESTDKQPETHREDHHLHHVHDYPWDHAYEHSSWRRSGTASTLSTEMHQGPDLSNENAGPLTTNQRDLRPHSGPGPIGTTPPDHSREYHDKSHPGNPV</sequence>
<gene>
    <name evidence="2" type="ORF">CAOG_009261</name>
</gene>
<feature type="compositionally biased region" description="Polar residues" evidence="1">
    <location>
        <begin position="48"/>
        <end position="78"/>
    </location>
</feature>
<feature type="compositionally biased region" description="Basic and acidic residues" evidence="1">
    <location>
        <begin position="96"/>
        <end position="111"/>
    </location>
</feature>
<reference evidence="3" key="1">
    <citation type="submission" date="2011-02" db="EMBL/GenBank/DDBJ databases">
        <title>The Genome Sequence of Capsaspora owczarzaki ATCC 30864.</title>
        <authorList>
            <person name="Russ C."/>
            <person name="Cuomo C."/>
            <person name="Burger G."/>
            <person name="Gray M.W."/>
            <person name="Holland P.W.H."/>
            <person name="King N."/>
            <person name="Lang F.B.F."/>
            <person name="Roger A.J."/>
            <person name="Ruiz-Trillo I."/>
            <person name="Young S.K."/>
            <person name="Zeng Q."/>
            <person name="Gargeya S."/>
            <person name="Alvarado L."/>
            <person name="Berlin A."/>
            <person name="Chapman S.B."/>
            <person name="Chen Z."/>
            <person name="Freedman E."/>
            <person name="Gellesch M."/>
            <person name="Goldberg J."/>
            <person name="Griggs A."/>
            <person name="Gujja S."/>
            <person name="Heilman E."/>
            <person name="Heiman D."/>
            <person name="Howarth C."/>
            <person name="Mehta T."/>
            <person name="Neiman D."/>
            <person name="Pearson M."/>
            <person name="Roberts A."/>
            <person name="Saif S."/>
            <person name="Shea T."/>
            <person name="Shenoy N."/>
            <person name="Sisk P."/>
            <person name="Stolte C."/>
            <person name="Sykes S."/>
            <person name="White J."/>
            <person name="Yandava C."/>
            <person name="Haas B."/>
            <person name="Nusbaum C."/>
            <person name="Birren B."/>
        </authorList>
    </citation>
    <scope>NUCLEOTIDE SEQUENCE</scope>
    <source>
        <strain evidence="3">ATCC 30864</strain>
    </source>
</reference>
<dbReference type="AlphaFoldDB" id="A0A0D2WG91"/>
<feature type="region of interest" description="Disordered" evidence="1">
    <location>
        <begin position="44"/>
        <end position="111"/>
    </location>
</feature>
<dbReference type="InParanoid" id="A0A0D2WG91"/>
<feature type="region of interest" description="Disordered" evidence="1">
    <location>
        <begin position="1"/>
        <end position="32"/>
    </location>
</feature>